<keyword evidence="1" id="KW-0472">Membrane</keyword>
<evidence type="ECO:0000256" key="1">
    <source>
        <dbReference type="SAM" id="Phobius"/>
    </source>
</evidence>
<accession>A0ABU6NTU8</accession>
<dbReference type="Proteomes" id="UP001342826">
    <property type="component" value="Unassembled WGS sequence"/>
</dbReference>
<dbReference type="GeneID" id="301141130"/>
<evidence type="ECO:0000313" key="2">
    <source>
        <dbReference type="EMBL" id="MED4400018.1"/>
    </source>
</evidence>
<keyword evidence="1" id="KW-0812">Transmembrane</keyword>
<protein>
    <submittedName>
        <fullName evidence="2">Uncharacterized protein</fullName>
    </submittedName>
</protein>
<dbReference type="EMBL" id="JARTFS010000001">
    <property type="protein sequence ID" value="MED4400018.1"/>
    <property type="molecule type" value="Genomic_DNA"/>
</dbReference>
<comment type="caution">
    <text evidence="2">The sequence shown here is derived from an EMBL/GenBank/DDBJ whole genome shotgun (WGS) entry which is preliminary data.</text>
</comment>
<evidence type="ECO:0000313" key="3">
    <source>
        <dbReference type="Proteomes" id="UP001342826"/>
    </source>
</evidence>
<name>A0ABU6NTU8_9BACI</name>
<keyword evidence="1" id="KW-1133">Transmembrane helix</keyword>
<dbReference type="RefSeq" id="WP_066229377.1">
    <property type="nucleotide sequence ID" value="NZ_JARTFQ010000005.1"/>
</dbReference>
<proteinExistence type="predicted"/>
<feature type="transmembrane region" description="Helical" evidence="1">
    <location>
        <begin position="6"/>
        <end position="24"/>
    </location>
</feature>
<keyword evidence="3" id="KW-1185">Reference proteome</keyword>
<gene>
    <name evidence="2" type="ORF">P9271_01400</name>
</gene>
<organism evidence="2 3">
    <name type="scientific">Metabacillus fastidiosus</name>
    <dbReference type="NCBI Taxonomy" id="1458"/>
    <lineage>
        <taxon>Bacteria</taxon>
        <taxon>Bacillati</taxon>
        <taxon>Bacillota</taxon>
        <taxon>Bacilli</taxon>
        <taxon>Bacillales</taxon>
        <taxon>Bacillaceae</taxon>
        <taxon>Metabacillus</taxon>
    </lineage>
</organism>
<reference evidence="2 3" key="1">
    <citation type="submission" date="2023-03" db="EMBL/GenBank/DDBJ databases">
        <title>Bacillus Genome Sequencing.</title>
        <authorList>
            <person name="Dunlap C."/>
        </authorList>
    </citation>
    <scope>NUCLEOTIDE SEQUENCE [LARGE SCALE GENOMIC DNA]</scope>
    <source>
        <strain evidence="2 3">NRS-1717</strain>
    </source>
</reference>
<sequence length="132" mass="14647">MIQGKLMIIGISIFLIIGISLFFFNQKAQNDPQPIIEEVNTDNARKENALLIISITDGLNNPAEIGDILVNYQESITVHTILDGTESNIKTRSKEIETKVKSILTSDELKSIDITPYMNTIKVVDKSGDVIN</sequence>